<dbReference type="KEGG" id="ctak:4412677_00393"/>
<evidence type="ECO:0000313" key="2">
    <source>
        <dbReference type="Proteomes" id="UP000215196"/>
    </source>
</evidence>
<dbReference type="EMBL" id="LT906465">
    <property type="protein sequence ID" value="SNV35112.1"/>
    <property type="molecule type" value="Genomic_DNA"/>
</dbReference>
<organism evidence="1 2">
    <name type="scientific">Chryseobacterium taklimakanense</name>
    <dbReference type="NCBI Taxonomy" id="536441"/>
    <lineage>
        <taxon>Bacteria</taxon>
        <taxon>Pseudomonadati</taxon>
        <taxon>Bacteroidota</taxon>
        <taxon>Flavobacteriia</taxon>
        <taxon>Flavobacteriales</taxon>
        <taxon>Weeksellaceae</taxon>
        <taxon>Chryseobacterium group</taxon>
        <taxon>Chryseobacterium</taxon>
    </lineage>
</organism>
<proteinExistence type="predicted"/>
<protein>
    <submittedName>
        <fullName evidence="1">Uncharacterized protein</fullName>
    </submittedName>
</protein>
<sequence>MLMFLMFISVLLVLPVAFYFWAVLPEFLTCNENTPSNLEAVDFW</sequence>
<keyword evidence="2" id="KW-1185">Reference proteome</keyword>
<dbReference type="Proteomes" id="UP000215196">
    <property type="component" value="Chromosome 1"/>
</dbReference>
<reference evidence="1 2" key="1">
    <citation type="submission" date="2017-06" db="EMBL/GenBank/DDBJ databases">
        <authorList>
            <consortium name="Pathogen Informatics"/>
        </authorList>
    </citation>
    <scope>NUCLEOTIDE SEQUENCE [LARGE SCALE GENOMIC DNA]</scope>
    <source>
        <strain evidence="1 2">NCTC13490</strain>
    </source>
</reference>
<dbReference type="AlphaFoldDB" id="A0A239WL08"/>
<evidence type="ECO:0000313" key="1">
    <source>
        <dbReference type="EMBL" id="SNV35112.1"/>
    </source>
</evidence>
<gene>
    <name evidence="1" type="ORF">SAMEA4412677_00393</name>
</gene>
<name>A0A239WL08_9FLAO</name>
<accession>A0A239WL08</accession>